<evidence type="ECO:0000256" key="2">
    <source>
        <dbReference type="SAM" id="SignalP"/>
    </source>
</evidence>
<keyword evidence="1" id="KW-0812">Transmembrane</keyword>
<sequence>MSLTLLLLLSMAGLPALSLACSGQVRLFQVAGERSWVRVRLQLPPACTLAGMGTSAAPKLSIRPANGTVLSRHVINSLRQLPGSKQLDLLHTFRGLQAGRNFSVCIDIHTLKASSNGTQSTMPQRCALASTTDAPGPTRWDSILAVCLAMLYILALLLLALICWRLRSCLGAWSGQVTCDLEAAEAAESKKAEAAAAQPVVATRVTRANLI</sequence>
<evidence type="ECO:0000313" key="4">
    <source>
        <dbReference type="EMBL" id="PAA52313.1"/>
    </source>
</evidence>
<dbReference type="AlphaFoldDB" id="A0A267DK54"/>
<keyword evidence="2" id="KW-0732">Signal</keyword>
<protein>
    <submittedName>
        <fullName evidence="3">Uncharacterized protein</fullName>
    </submittedName>
</protein>
<dbReference type="EMBL" id="NIVC01004014">
    <property type="protein sequence ID" value="PAA48922.1"/>
    <property type="molecule type" value="Genomic_DNA"/>
</dbReference>
<evidence type="ECO:0000313" key="3">
    <source>
        <dbReference type="EMBL" id="PAA48922.1"/>
    </source>
</evidence>
<reference evidence="3 6" key="1">
    <citation type="submission" date="2017-06" db="EMBL/GenBank/DDBJ databases">
        <title>A platform for efficient transgenesis in Macrostomum lignano, a flatworm model organism for stem cell research.</title>
        <authorList>
            <person name="Berezikov E."/>
        </authorList>
    </citation>
    <scope>NUCLEOTIDE SEQUENCE [LARGE SCALE GENOMIC DNA]</scope>
    <source>
        <strain evidence="3">DV1</strain>
        <tissue evidence="3">Whole organism</tissue>
    </source>
</reference>
<keyword evidence="6" id="KW-1185">Reference proteome</keyword>
<keyword evidence="1" id="KW-0472">Membrane</keyword>
<evidence type="ECO:0000313" key="6">
    <source>
        <dbReference type="Proteomes" id="UP000215902"/>
    </source>
</evidence>
<name>A0A267DK54_9PLAT</name>
<organism evidence="3 6">
    <name type="scientific">Macrostomum lignano</name>
    <dbReference type="NCBI Taxonomy" id="282301"/>
    <lineage>
        <taxon>Eukaryota</taxon>
        <taxon>Metazoa</taxon>
        <taxon>Spiralia</taxon>
        <taxon>Lophotrochozoa</taxon>
        <taxon>Platyhelminthes</taxon>
        <taxon>Rhabditophora</taxon>
        <taxon>Macrostomorpha</taxon>
        <taxon>Macrostomida</taxon>
        <taxon>Macrostomidae</taxon>
        <taxon>Macrostomum</taxon>
    </lineage>
</organism>
<accession>A0A267DK54</accession>
<feature type="chain" id="PRO_5011915927" evidence="2">
    <location>
        <begin position="21"/>
        <end position="211"/>
    </location>
</feature>
<evidence type="ECO:0000256" key="1">
    <source>
        <dbReference type="SAM" id="Phobius"/>
    </source>
</evidence>
<feature type="signal peptide" evidence="2">
    <location>
        <begin position="1"/>
        <end position="20"/>
    </location>
</feature>
<dbReference type="EMBL" id="NIVC01003264">
    <property type="protein sequence ID" value="PAA52313.1"/>
    <property type="molecule type" value="Genomic_DNA"/>
</dbReference>
<keyword evidence="1" id="KW-1133">Transmembrane helix</keyword>
<comment type="caution">
    <text evidence="3">The sequence shown here is derived from an EMBL/GenBank/DDBJ whole genome shotgun (WGS) entry which is preliminary data.</text>
</comment>
<dbReference type="EMBL" id="NIVC01001135">
    <property type="protein sequence ID" value="PAA71823.1"/>
    <property type="molecule type" value="Genomic_DNA"/>
</dbReference>
<evidence type="ECO:0000313" key="5">
    <source>
        <dbReference type="EMBL" id="PAA71823.1"/>
    </source>
</evidence>
<gene>
    <name evidence="5" type="ORF">BOX15_Mlig004415g1</name>
    <name evidence="4" type="ORF">BOX15_Mlig004415g2</name>
    <name evidence="3" type="ORF">BOX15_Mlig004415g3</name>
</gene>
<dbReference type="Proteomes" id="UP000215902">
    <property type="component" value="Unassembled WGS sequence"/>
</dbReference>
<feature type="transmembrane region" description="Helical" evidence="1">
    <location>
        <begin position="143"/>
        <end position="164"/>
    </location>
</feature>
<proteinExistence type="predicted"/>